<protein>
    <submittedName>
        <fullName evidence="2">6-bladed beta-propeller</fullName>
    </submittedName>
</protein>
<dbReference type="Pfam" id="PF17170">
    <property type="entry name" value="DUF5128"/>
    <property type="match status" value="1"/>
</dbReference>
<evidence type="ECO:0000313" key="2">
    <source>
        <dbReference type="EMBL" id="TKC07190.1"/>
    </source>
</evidence>
<evidence type="ECO:0000256" key="1">
    <source>
        <dbReference type="SAM" id="Phobius"/>
    </source>
</evidence>
<reference evidence="2 3" key="1">
    <citation type="submission" date="2019-04" db="EMBL/GenBank/DDBJ databases">
        <title>Pedobacter sp. RP-3-15 sp. nov., isolated from Arctic soil.</title>
        <authorList>
            <person name="Dahal R.H."/>
            <person name="Kim D.-U."/>
        </authorList>
    </citation>
    <scope>NUCLEOTIDE SEQUENCE [LARGE SCALE GENOMIC DNA]</scope>
    <source>
        <strain evidence="2 3">RP-3-15</strain>
    </source>
</reference>
<dbReference type="Proteomes" id="UP000307244">
    <property type="component" value="Unassembled WGS sequence"/>
</dbReference>
<feature type="transmembrane region" description="Helical" evidence="1">
    <location>
        <begin position="5"/>
        <end position="21"/>
    </location>
</feature>
<evidence type="ECO:0000313" key="3">
    <source>
        <dbReference type="Proteomes" id="UP000307244"/>
    </source>
</evidence>
<keyword evidence="1" id="KW-0472">Membrane</keyword>
<proteinExistence type="predicted"/>
<accession>A0A4U1CJK6</accession>
<keyword evidence="3" id="KW-1185">Reference proteome</keyword>
<gene>
    <name evidence="2" type="ORF">FA047_07995</name>
</gene>
<comment type="caution">
    <text evidence="2">The sequence shown here is derived from an EMBL/GenBank/DDBJ whole genome shotgun (WGS) entry which is preliminary data.</text>
</comment>
<name>A0A4U1CJK6_9SPHI</name>
<dbReference type="RefSeq" id="WP_136835457.1">
    <property type="nucleotide sequence ID" value="NZ_SWBQ01000002.1"/>
</dbReference>
<sequence length="388" mass="44873">MQKKYFYHLSIILIITFFYAGCSENVENKSLNIDITSYRTDTNLLRSSKIYDSVVYIPLETNSRNLIAKIDQLEIESERYIVLDKDSKTISIYTKTGKFINLIENVNTWNFWIDNHLIKFFNSKKANEILAYNLDGEEVSKSKSNHYFKNIIELDSISHAEYYGYDRSNYAPYNSHNLGIFKGKEYKFFLNNENILLSKENVISTGRCFFRSDSITLFTPEYSTEIFSITPTSCTKKITIKIDKEASIPLSDANFLKDLKYNIKHGKYIVGLNNCFEANGVVSFQVVSTFGFFNFIYNINQQKLLKTNEIFKYSVFKQENPIGIATLGVDNGSFISSMPASFFVKMLRKSAFKESIAPFATQYWSELNKVTVHSNPVLIKAYPKKNWL</sequence>
<dbReference type="EMBL" id="SWBQ01000002">
    <property type="protein sequence ID" value="TKC07190.1"/>
    <property type="molecule type" value="Genomic_DNA"/>
</dbReference>
<keyword evidence="1" id="KW-1133">Transmembrane helix</keyword>
<dbReference type="AlphaFoldDB" id="A0A4U1CJK6"/>
<keyword evidence="1" id="KW-0812">Transmembrane</keyword>
<dbReference type="OrthoDB" id="828283at2"/>
<organism evidence="2 3">
    <name type="scientific">Pedobacter frigoris</name>
    <dbReference type="NCBI Taxonomy" id="2571272"/>
    <lineage>
        <taxon>Bacteria</taxon>
        <taxon>Pseudomonadati</taxon>
        <taxon>Bacteroidota</taxon>
        <taxon>Sphingobacteriia</taxon>
        <taxon>Sphingobacteriales</taxon>
        <taxon>Sphingobacteriaceae</taxon>
        <taxon>Pedobacter</taxon>
    </lineage>
</organism>